<evidence type="ECO:0000256" key="3">
    <source>
        <dbReference type="ARBA" id="ARBA00023125"/>
    </source>
</evidence>
<keyword evidence="4" id="KW-0804">Transcription</keyword>
<dbReference type="InterPro" id="IPR010982">
    <property type="entry name" value="Lambda_DNA-bd_dom_sf"/>
</dbReference>
<dbReference type="Gene3D" id="3.40.50.2300">
    <property type="match status" value="2"/>
</dbReference>
<dbReference type="SUPFAM" id="SSF53822">
    <property type="entry name" value="Periplasmic binding protein-like I"/>
    <property type="match status" value="1"/>
</dbReference>
<keyword evidence="7" id="KW-1185">Reference proteome</keyword>
<dbReference type="PROSITE" id="PS00356">
    <property type="entry name" value="HTH_LACI_1"/>
    <property type="match status" value="1"/>
</dbReference>
<dbReference type="Proteomes" id="UP000009881">
    <property type="component" value="Unassembled WGS sequence"/>
</dbReference>
<keyword evidence="3" id="KW-0238">DNA-binding</keyword>
<organism evidence="6 7">
    <name type="scientific">Caenispirillum salinarum AK4</name>
    <dbReference type="NCBI Taxonomy" id="1238182"/>
    <lineage>
        <taxon>Bacteria</taxon>
        <taxon>Pseudomonadati</taxon>
        <taxon>Pseudomonadota</taxon>
        <taxon>Alphaproteobacteria</taxon>
        <taxon>Rhodospirillales</taxon>
        <taxon>Novispirillaceae</taxon>
        <taxon>Caenispirillum</taxon>
    </lineage>
</organism>
<dbReference type="GO" id="GO:0003700">
    <property type="term" value="F:DNA-binding transcription factor activity"/>
    <property type="evidence" value="ECO:0007669"/>
    <property type="project" value="TreeGrafter"/>
</dbReference>
<evidence type="ECO:0000256" key="2">
    <source>
        <dbReference type="ARBA" id="ARBA00023015"/>
    </source>
</evidence>
<dbReference type="EMBL" id="ANHY01000017">
    <property type="protein sequence ID" value="EKV28155.1"/>
    <property type="molecule type" value="Genomic_DNA"/>
</dbReference>
<dbReference type="InterPro" id="IPR028082">
    <property type="entry name" value="Peripla_BP_I"/>
</dbReference>
<dbReference type="PATRIC" id="fig|1238182.3.peg.3370"/>
<dbReference type="PRINTS" id="PR00036">
    <property type="entry name" value="HTHLACI"/>
</dbReference>
<sequence length="335" mass="35118">MATIKDVARAAEVSVTTVSHVINGTRFVAPETAERVRGAVDRLGYAPSGVARALKANRTHTIGMMVTNSTNPFFAEVIQGVESACFARGYSLMLCNSEDDPDKQHAYLAALRMKRIDALVVMTGNMDPAAPAEFAEAADVPTLALDAEETPGVSVVADDSYAGGVLAGKYLAGHGFSRIACITGPERHPRSAERLAGVRAALDTAGLDLDPDLIIPGDLTVASGQAAMTALLDRPAARRPQAVFCFNDMSAMGALCAAGEAGLSVPGEVSVMGYDDIELAAYMSPPLTTIRQGTRDLGTRAADAIINHLESAAALPRVLKLMPRLVERASVRRAG</sequence>
<feature type="domain" description="HTH lacI-type" evidence="5">
    <location>
        <begin position="2"/>
        <end position="56"/>
    </location>
</feature>
<dbReference type="STRING" id="1238182.C882_1156"/>
<evidence type="ECO:0000313" key="7">
    <source>
        <dbReference type="Proteomes" id="UP000009881"/>
    </source>
</evidence>
<dbReference type="RefSeq" id="WP_009541812.1">
    <property type="nucleotide sequence ID" value="NZ_ANHY01000017.1"/>
</dbReference>
<dbReference type="Pfam" id="PF00356">
    <property type="entry name" value="LacI"/>
    <property type="match status" value="1"/>
</dbReference>
<dbReference type="AlphaFoldDB" id="K9GQE6"/>
<dbReference type="InterPro" id="IPR001761">
    <property type="entry name" value="Peripla_BP/Lac1_sug-bd_dom"/>
</dbReference>
<protein>
    <submittedName>
        <fullName evidence="6">Ribose operon repressor</fullName>
    </submittedName>
</protein>
<dbReference type="PANTHER" id="PTHR30146">
    <property type="entry name" value="LACI-RELATED TRANSCRIPTIONAL REPRESSOR"/>
    <property type="match status" value="1"/>
</dbReference>
<gene>
    <name evidence="6" type="ORF">C882_1156</name>
</gene>
<dbReference type="SUPFAM" id="SSF47413">
    <property type="entry name" value="lambda repressor-like DNA-binding domains"/>
    <property type="match status" value="1"/>
</dbReference>
<dbReference type="eggNOG" id="COG1609">
    <property type="taxonomic scope" value="Bacteria"/>
</dbReference>
<name>K9GQE6_9PROT</name>
<accession>K9GQE6</accession>
<keyword evidence="1" id="KW-0678">Repressor</keyword>
<evidence type="ECO:0000259" key="5">
    <source>
        <dbReference type="PROSITE" id="PS50932"/>
    </source>
</evidence>
<comment type="caution">
    <text evidence="6">The sequence shown here is derived from an EMBL/GenBank/DDBJ whole genome shotgun (WGS) entry which is preliminary data.</text>
</comment>
<dbReference type="OrthoDB" id="9772505at2"/>
<dbReference type="Gene3D" id="1.10.260.40">
    <property type="entry name" value="lambda repressor-like DNA-binding domains"/>
    <property type="match status" value="1"/>
</dbReference>
<evidence type="ECO:0000256" key="1">
    <source>
        <dbReference type="ARBA" id="ARBA00022491"/>
    </source>
</evidence>
<keyword evidence="2" id="KW-0805">Transcription regulation</keyword>
<dbReference type="SMART" id="SM00354">
    <property type="entry name" value="HTH_LACI"/>
    <property type="match status" value="1"/>
</dbReference>
<dbReference type="GO" id="GO:0000976">
    <property type="term" value="F:transcription cis-regulatory region binding"/>
    <property type="evidence" value="ECO:0007669"/>
    <property type="project" value="TreeGrafter"/>
</dbReference>
<dbReference type="InterPro" id="IPR000843">
    <property type="entry name" value="HTH_LacI"/>
</dbReference>
<dbReference type="Pfam" id="PF00532">
    <property type="entry name" value="Peripla_BP_1"/>
    <property type="match status" value="1"/>
</dbReference>
<proteinExistence type="predicted"/>
<evidence type="ECO:0000256" key="4">
    <source>
        <dbReference type="ARBA" id="ARBA00023163"/>
    </source>
</evidence>
<dbReference type="CDD" id="cd01392">
    <property type="entry name" value="HTH_LacI"/>
    <property type="match status" value="1"/>
</dbReference>
<reference evidence="6 7" key="1">
    <citation type="journal article" date="2013" name="Genome Announc.">
        <title>Draft Genome Sequence of an Alphaproteobacterium, Caenispirillum salinarum AK4(T), Isolated from a Solar Saltern.</title>
        <authorList>
            <person name="Khatri I."/>
            <person name="Singh A."/>
            <person name="Korpole S."/>
            <person name="Pinnaka A.K."/>
            <person name="Subramanian S."/>
        </authorList>
    </citation>
    <scope>NUCLEOTIDE SEQUENCE [LARGE SCALE GENOMIC DNA]</scope>
    <source>
        <strain evidence="6 7">AK4</strain>
    </source>
</reference>
<evidence type="ECO:0000313" key="6">
    <source>
        <dbReference type="EMBL" id="EKV28155.1"/>
    </source>
</evidence>
<dbReference type="PANTHER" id="PTHR30146:SF148">
    <property type="entry name" value="HTH-TYPE TRANSCRIPTIONAL REPRESSOR PURR-RELATED"/>
    <property type="match status" value="1"/>
</dbReference>
<dbReference type="PROSITE" id="PS50932">
    <property type="entry name" value="HTH_LACI_2"/>
    <property type="match status" value="1"/>
</dbReference>